<dbReference type="EMBL" id="VMAF01000331">
    <property type="protein sequence ID" value="MDR8433427.1"/>
    <property type="molecule type" value="Genomic_DNA"/>
</dbReference>
<protein>
    <submittedName>
        <fullName evidence="1">Uncharacterized protein</fullName>
    </submittedName>
</protein>
<reference evidence="1" key="1">
    <citation type="submission" date="2019-07" db="EMBL/GenBank/DDBJ databases">
        <title>Biological characteristics of mucoid Acinetobacter baumannii from a general hospital in China.</title>
        <authorList>
            <person name="Hua X."/>
            <person name="Yu Y."/>
        </authorList>
    </citation>
    <scope>NUCLEOTIDE SEQUENCE</scope>
    <source>
        <strain evidence="1">N8</strain>
    </source>
</reference>
<sequence>MIGAIFQVRTDGTDEDVVLGDDSIKAVYDRNSQSWKGISCGMDYQGKGLADNNRPKLYFETKQDLLQGGVIIVKNSVQLKNANGSFFGIGASYVEDIDFYYEASSSQW</sequence>
<name>A0ABD5DTW6_ACIBA</name>
<accession>A0ABD5DTW6</accession>
<dbReference type="AlphaFoldDB" id="A0ABD5DTW6"/>
<comment type="caution">
    <text evidence="1">The sequence shown here is derived from an EMBL/GenBank/DDBJ whole genome shotgun (WGS) entry which is preliminary data.</text>
</comment>
<evidence type="ECO:0000313" key="1">
    <source>
        <dbReference type="EMBL" id="MDR8433427.1"/>
    </source>
</evidence>
<proteinExistence type="predicted"/>
<organism evidence="1">
    <name type="scientific">Acinetobacter baumannii</name>
    <dbReference type="NCBI Taxonomy" id="470"/>
    <lineage>
        <taxon>Bacteria</taxon>
        <taxon>Pseudomonadati</taxon>
        <taxon>Pseudomonadota</taxon>
        <taxon>Gammaproteobacteria</taxon>
        <taxon>Moraxellales</taxon>
        <taxon>Moraxellaceae</taxon>
        <taxon>Acinetobacter</taxon>
        <taxon>Acinetobacter calcoaceticus/baumannii complex</taxon>
    </lineage>
</organism>
<gene>
    <name evidence="1" type="ORF">FPK63_20525</name>
</gene>
<feature type="non-terminal residue" evidence="1">
    <location>
        <position position="108"/>
    </location>
</feature>